<keyword evidence="3" id="KW-1185">Reference proteome</keyword>
<evidence type="ECO:0000256" key="1">
    <source>
        <dbReference type="SAM" id="SignalP"/>
    </source>
</evidence>
<dbReference type="Proteomes" id="UP000193642">
    <property type="component" value="Unassembled WGS sequence"/>
</dbReference>
<name>A0A1Y2C616_9FUNG</name>
<feature type="signal peptide" evidence="1">
    <location>
        <begin position="1"/>
        <end position="16"/>
    </location>
</feature>
<evidence type="ECO:0000313" key="2">
    <source>
        <dbReference type="EMBL" id="ORY42324.1"/>
    </source>
</evidence>
<sequence length="427" mass="45639">MLLFSILASLITVATAATTSSEDQALGVGLDNSIWIKYTLGTQYWAPLAGPARVIDLVQWPDYSWVAIGTDNSLWLCPSVGFWFQCSSLPNQLPVKSVDLLSDKQTLIGVGMNNQLYTRNGLLGVWTLVPNSGFVVDISVLSNGILLGTGPDKQLYSKQNLNTPWVYIGACCVSRTAGLPDGSILGIGDDNSIYKMQSLGDKWALVPNSAAVVSVAAVSALYRVGVHVGIAPDNTLWGKRQSSPSDAWIKLPGGIKALDFIQPSYNTFVIVGTDYQLYNCNSLYNNAHCSLLPNSGSVKSIAYIDSGNRLAGVGLDNQLYTRSSDLFVPSEWTLVPKSGTVVDITTLGNGVLVGTAPDGQLYTKKTIDSPWEFIGGCCVSRTASIGYEGILGIGTDKQVYQKDTLASNWVLMPNSATVINVVGAYLA</sequence>
<gene>
    <name evidence="2" type="ORF">BCR33DRAFT_851825</name>
</gene>
<evidence type="ECO:0000313" key="3">
    <source>
        <dbReference type="Proteomes" id="UP000193642"/>
    </source>
</evidence>
<protein>
    <recommendedName>
        <fullName evidence="4">RCC1/BLIP-II protein</fullName>
    </recommendedName>
</protein>
<proteinExistence type="predicted"/>
<dbReference type="InterPro" id="IPR036322">
    <property type="entry name" value="WD40_repeat_dom_sf"/>
</dbReference>
<dbReference type="OrthoDB" id="10058901at2759"/>
<comment type="caution">
    <text evidence="2">The sequence shown here is derived from an EMBL/GenBank/DDBJ whole genome shotgun (WGS) entry which is preliminary data.</text>
</comment>
<dbReference type="SUPFAM" id="SSF50978">
    <property type="entry name" value="WD40 repeat-like"/>
    <property type="match status" value="1"/>
</dbReference>
<dbReference type="EMBL" id="MCGO01000029">
    <property type="protein sequence ID" value="ORY42324.1"/>
    <property type="molecule type" value="Genomic_DNA"/>
</dbReference>
<keyword evidence="1" id="KW-0732">Signal</keyword>
<feature type="chain" id="PRO_5010999660" description="RCC1/BLIP-II protein" evidence="1">
    <location>
        <begin position="17"/>
        <end position="427"/>
    </location>
</feature>
<reference evidence="2 3" key="1">
    <citation type="submission" date="2016-07" db="EMBL/GenBank/DDBJ databases">
        <title>Pervasive Adenine N6-methylation of Active Genes in Fungi.</title>
        <authorList>
            <consortium name="DOE Joint Genome Institute"/>
            <person name="Mondo S.J."/>
            <person name="Dannebaum R.O."/>
            <person name="Kuo R.C."/>
            <person name="Labutti K."/>
            <person name="Haridas S."/>
            <person name="Kuo A."/>
            <person name="Salamov A."/>
            <person name="Ahrendt S.R."/>
            <person name="Lipzen A."/>
            <person name="Sullivan W."/>
            <person name="Andreopoulos W.B."/>
            <person name="Clum A."/>
            <person name="Lindquist E."/>
            <person name="Daum C."/>
            <person name="Ramamoorthy G.K."/>
            <person name="Gryganskyi A."/>
            <person name="Culley D."/>
            <person name="Magnuson J.K."/>
            <person name="James T.Y."/>
            <person name="O'Malley M.A."/>
            <person name="Stajich J.E."/>
            <person name="Spatafora J.W."/>
            <person name="Visel A."/>
            <person name="Grigoriev I.V."/>
        </authorList>
    </citation>
    <scope>NUCLEOTIDE SEQUENCE [LARGE SCALE GENOMIC DNA]</scope>
    <source>
        <strain evidence="2 3">JEL800</strain>
    </source>
</reference>
<evidence type="ECO:0008006" key="4">
    <source>
        <dbReference type="Google" id="ProtNLM"/>
    </source>
</evidence>
<accession>A0A1Y2C616</accession>
<organism evidence="2 3">
    <name type="scientific">Rhizoclosmatium globosum</name>
    <dbReference type="NCBI Taxonomy" id="329046"/>
    <lineage>
        <taxon>Eukaryota</taxon>
        <taxon>Fungi</taxon>
        <taxon>Fungi incertae sedis</taxon>
        <taxon>Chytridiomycota</taxon>
        <taxon>Chytridiomycota incertae sedis</taxon>
        <taxon>Chytridiomycetes</taxon>
        <taxon>Chytridiales</taxon>
        <taxon>Chytriomycetaceae</taxon>
        <taxon>Rhizoclosmatium</taxon>
    </lineage>
</organism>
<dbReference type="AlphaFoldDB" id="A0A1Y2C616"/>